<dbReference type="EMBL" id="BFBR01000006">
    <property type="protein sequence ID" value="GBF58477.1"/>
    <property type="molecule type" value="Genomic_DNA"/>
</dbReference>
<feature type="transmembrane region" description="Helical" evidence="1">
    <location>
        <begin position="128"/>
        <end position="149"/>
    </location>
</feature>
<evidence type="ECO:0000313" key="2">
    <source>
        <dbReference type="EMBL" id="GBF58477.1"/>
    </source>
</evidence>
<sequence length="215" mass="22565">MTTDELIAALARSSDKAGPKRLYRRIEIALVLGFLVGLVLLKVTMGFRPDIGVAAPMVALKAGFSALIATFAGGLALRLARPLGDRGQLIVRLWLPLIILALAALAIGAVTLLTMAPGERFAAFMGNGFPWCIFLIPLFGLPTALLLVWALREAAPTRLTLAGAAVGALSGGMGAMVYAMFCSVDSVTFVTIWYVVGIGLAAALGAILGTRLLRW</sequence>
<keyword evidence="1" id="KW-0472">Membrane</keyword>
<comment type="caution">
    <text evidence="2">The sequence shown here is derived from an EMBL/GenBank/DDBJ whole genome shotgun (WGS) entry which is preliminary data.</text>
</comment>
<name>A0A2P2EBM4_9PROT</name>
<dbReference type="RefSeq" id="WP_192576297.1">
    <property type="nucleotide sequence ID" value="NZ_BFBR01000006.1"/>
</dbReference>
<organism evidence="2 3">
    <name type="scientific">Candidatus Phycosocius bacilliformis</name>
    <dbReference type="NCBI Taxonomy" id="1445552"/>
    <lineage>
        <taxon>Bacteria</taxon>
        <taxon>Pseudomonadati</taxon>
        <taxon>Pseudomonadota</taxon>
        <taxon>Alphaproteobacteria</taxon>
        <taxon>Caulobacterales</taxon>
        <taxon>Caulobacterales incertae sedis</taxon>
        <taxon>Candidatus Phycosocius</taxon>
    </lineage>
</organism>
<accession>A0A2P2EBM4</accession>
<reference evidence="2 3" key="1">
    <citation type="journal article" date="2018" name="Genome Announc.">
        <title>Draft Genome Sequence of "Candidatus Phycosocius bacilliformis," an Alphaproteobacterial Ectosymbiont of the Hydrocarbon-Producing Green Alga Botryococcus braunii.</title>
        <authorList>
            <person name="Tanabe Y."/>
            <person name="Yamaguchi H."/>
            <person name="Watanabe M.M."/>
        </authorList>
    </citation>
    <scope>NUCLEOTIDE SEQUENCE [LARGE SCALE GENOMIC DNA]</scope>
    <source>
        <strain evidence="2 3">BOTRYCO-2</strain>
    </source>
</reference>
<feature type="transmembrane region" description="Helical" evidence="1">
    <location>
        <begin position="28"/>
        <end position="47"/>
    </location>
</feature>
<feature type="transmembrane region" description="Helical" evidence="1">
    <location>
        <begin position="187"/>
        <end position="209"/>
    </location>
</feature>
<dbReference type="Pfam" id="PF06532">
    <property type="entry name" value="NrsF"/>
    <property type="match status" value="1"/>
</dbReference>
<keyword evidence="1" id="KW-0812">Transmembrane</keyword>
<keyword evidence="3" id="KW-1185">Reference proteome</keyword>
<evidence type="ECO:0000313" key="3">
    <source>
        <dbReference type="Proteomes" id="UP000245086"/>
    </source>
</evidence>
<dbReference type="InterPro" id="IPR009495">
    <property type="entry name" value="NrsF"/>
</dbReference>
<gene>
    <name evidence="2" type="ORF">PbB2_02163</name>
</gene>
<evidence type="ECO:0000256" key="1">
    <source>
        <dbReference type="SAM" id="Phobius"/>
    </source>
</evidence>
<feature type="transmembrane region" description="Helical" evidence="1">
    <location>
        <begin position="53"/>
        <end position="77"/>
    </location>
</feature>
<dbReference type="Proteomes" id="UP000245086">
    <property type="component" value="Unassembled WGS sequence"/>
</dbReference>
<dbReference type="AlphaFoldDB" id="A0A2P2EBM4"/>
<keyword evidence="1" id="KW-1133">Transmembrane helix</keyword>
<protein>
    <recommendedName>
        <fullName evidence="4">Anti-sigma-F factor NrsF</fullName>
    </recommendedName>
</protein>
<feature type="transmembrane region" description="Helical" evidence="1">
    <location>
        <begin position="89"/>
        <end position="116"/>
    </location>
</feature>
<proteinExistence type="predicted"/>
<evidence type="ECO:0008006" key="4">
    <source>
        <dbReference type="Google" id="ProtNLM"/>
    </source>
</evidence>
<feature type="transmembrane region" description="Helical" evidence="1">
    <location>
        <begin position="161"/>
        <end position="181"/>
    </location>
</feature>